<reference evidence="8 9" key="1">
    <citation type="journal article" date="2013" name="Front. Plant Sci.">
        <title>The Reference Genome of the Halophytic Plant Eutrema salsugineum.</title>
        <authorList>
            <person name="Yang R."/>
            <person name="Jarvis D.E."/>
            <person name="Chen H."/>
            <person name="Beilstein M.A."/>
            <person name="Grimwood J."/>
            <person name="Jenkins J."/>
            <person name="Shu S."/>
            <person name="Prochnik S."/>
            <person name="Xin M."/>
            <person name="Ma C."/>
            <person name="Schmutz J."/>
            <person name="Wing R.A."/>
            <person name="Mitchell-Olds T."/>
            <person name="Schumaker K.S."/>
            <person name="Wang X."/>
        </authorList>
    </citation>
    <scope>NUCLEOTIDE SEQUENCE [LARGE SCALE GENOMIC DNA]</scope>
</reference>
<dbReference type="STRING" id="72664.V4N699"/>
<accession>V4N699</accession>
<feature type="domain" description="NAC" evidence="7">
    <location>
        <begin position="27"/>
        <end position="178"/>
    </location>
</feature>
<dbReference type="PROSITE" id="PS51005">
    <property type="entry name" value="NAC"/>
    <property type="match status" value="1"/>
</dbReference>
<evidence type="ECO:0000256" key="1">
    <source>
        <dbReference type="ARBA" id="ARBA00023015"/>
    </source>
</evidence>
<dbReference type="GO" id="GO:0006355">
    <property type="term" value="P:regulation of DNA-templated transcription"/>
    <property type="evidence" value="ECO:0007669"/>
    <property type="project" value="InterPro"/>
</dbReference>
<dbReference type="PANTHER" id="PTHR31744:SF210">
    <property type="entry name" value="NAC DOMAIN-CONTAINING PROTEIN 86-LIKE"/>
    <property type="match status" value="1"/>
</dbReference>
<evidence type="ECO:0000256" key="2">
    <source>
        <dbReference type="ARBA" id="ARBA00023125"/>
    </source>
</evidence>
<dbReference type="EMBL" id="KI517464">
    <property type="protein sequence ID" value="ESQ41076.1"/>
    <property type="molecule type" value="Genomic_DNA"/>
</dbReference>
<keyword evidence="3" id="KW-0804">Transcription</keyword>
<dbReference type="OrthoDB" id="1042491at2759"/>
<organism evidence="8 9">
    <name type="scientific">Eutrema salsugineum</name>
    <name type="common">Saltwater cress</name>
    <name type="synonym">Sisymbrium salsugineum</name>
    <dbReference type="NCBI Taxonomy" id="72664"/>
    <lineage>
        <taxon>Eukaryota</taxon>
        <taxon>Viridiplantae</taxon>
        <taxon>Streptophyta</taxon>
        <taxon>Embryophyta</taxon>
        <taxon>Tracheophyta</taxon>
        <taxon>Spermatophyta</taxon>
        <taxon>Magnoliopsida</taxon>
        <taxon>eudicotyledons</taxon>
        <taxon>Gunneridae</taxon>
        <taxon>Pentapetalae</taxon>
        <taxon>rosids</taxon>
        <taxon>malvids</taxon>
        <taxon>Brassicales</taxon>
        <taxon>Brassicaceae</taxon>
        <taxon>Eutremeae</taxon>
        <taxon>Eutrema</taxon>
    </lineage>
</organism>
<keyword evidence="9" id="KW-1185">Reference proteome</keyword>
<feature type="region of interest" description="Disordered" evidence="6">
    <location>
        <begin position="1"/>
        <end position="21"/>
    </location>
</feature>
<name>V4N699_EUTSA</name>
<feature type="compositionally biased region" description="Polar residues" evidence="6">
    <location>
        <begin position="289"/>
        <end position="306"/>
    </location>
</feature>
<evidence type="ECO:0000256" key="3">
    <source>
        <dbReference type="ARBA" id="ARBA00023163"/>
    </source>
</evidence>
<evidence type="ECO:0000256" key="4">
    <source>
        <dbReference type="ARBA" id="ARBA00023242"/>
    </source>
</evidence>
<dbReference type="InterPro" id="IPR003441">
    <property type="entry name" value="NAC-dom"/>
</dbReference>
<feature type="coiled-coil region" evidence="5">
    <location>
        <begin position="348"/>
        <end position="378"/>
    </location>
</feature>
<sequence>MTDRALPASETVPTTARGNDAAAVTSFGPGFRFHPSDEELISYYLTKKVKDPSQSKPMSFDWIGEVDVYKHDPSDLPGHSKLKTKDQEWFFFSSLEKRYINSDRMNRATKEGYWKKTGRDRKIKSGQKLIGMIKSLVFHRGRAPNCLRTNWVMHEYRLVENKQGLETDAYVLCRLFRKGNDLGPGGCIYAPFSEQDWDDDVDGGRAPVPSVVQANRSNEIPQENHSQSKSLIDLNEPAYFEIHDDPKIVDQDDNNEPLTQALCVVNKEVPFPLMIKYKRKRQIDSIGSYNNSSQTTHQNHCSSTLEVSEPEPVAKMVPTSSSSTELINHLQKEKQQMAVEGETYKLQMTNAEMTISFLQAEINKLRVENEELKKSNSNK</sequence>
<keyword evidence="1" id="KW-0805">Transcription regulation</keyword>
<dbReference type="Proteomes" id="UP000030689">
    <property type="component" value="Unassembled WGS sequence"/>
</dbReference>
<evidence type="ECO:0000256" key="6">
    <source>
        <dbReference type="SAM" id="MobiDB-lite"/>
    </source>
</evidence>
<dbReference type="Gene3D" id="2.170.150.80">
    <property type="entry name" value="NAC domain"/>
    <property type="match status" value="1"/>
</dbReference>
<dbReference type="SUPFAM" id="SSF101941">
    <property type="entry name" value="NAC domain"/>
    <property type="match status" value="1"/>
</dbReference>
<dbReference type="OMA" id="KEGYWKK"/>
<dbReference type="Gramene" id="ESQ41076">
    <property type="protein sequence ID" value="ESQ41076"/>
    <property type="gene ID" value="EUTSA_v10015488mg"/>
</dbReference>
<evidence type="ECO:0000313" key="9">
    <source>
        <dbReference type="Proteomes" id="UP000030689"/>
    </source>
</evidence>
<protein>
    <recommendedName>
        <fullName evidence="7">NAC domain-containing protein</fullName>
    </recommendedName>
</protein>
<dbReference type="KEGG" id="eus:EUTSA_v10015488mg"/>
<dbReference type="Pfam" id="PF02365">
    <property type="entry name" value="NAM"/>
    <property type="match status" value="1"/>
</dbReference>
<keyword evidence="2" id="KW-0238">DNA-binding</keyword>
<dbReference type="PANTHER" id="PTHR31744">
    <property type="entry name" value="PROTEIN CUP-SHAPED COTYLEDON 2-RELATED"/>
    <property type="match status" value="1"/>
</dbReference>
<dbReference type="GO" id="GO:0003677">
    <property type="term" value="F:DNA binding"/>
    <property type="evidence" value="ECO:0007669"/>
    <property type="project" value="UniProtKB-KW"/>
</dbReference>
<gene>
    <name evidence="8" type="ORF">EUTSA_v10015488mg</name>
</gene>
<evidence type="ECO:0000259" key="7">
    <source>
        <dbReference type="PROSITE" id="PS51005"/>
    </source>
</evidence>
<feature type="region of interest" description="Disordered" evidence="6">
    <location>
        <begin position="289"/>
        <end position="312"/>
    </location>
</feature>
<dbReference type="eggNOG" id="ENOG502QWS8">
    <property type="taxonomic scope" value="Eukaryota"/>
</dbReference>
<dbReference type="InterPro" id="IPR036093">
    <property type="entry name" value="NAC_dom_sf"/>
</dbReference>
<evidence type="ECO:0000313" key="8">
    <source>
        <dbReference type="EMBL" id="ESQ41076.1"/>
    </source>
</evidence>
<keyword evidence="5" id="KW-0175">Coiled coil</keyword>
<dbReference type="AlphaFoldDB" id="V4N699"/>
<proteinExistence type="predicted"/>
<evidence type="ECO:0000256" key="5">
    <source>
        <dbReference type="SAM" id="Coils"/>
    </source>
</evidence>
<keyword evidence="4" id="KW-0539">Nucleus</keyword>